<comment type="caution">
    <text evidence="2">The sequence shown here is derived from an EMBL/GenBank/DDBJ whole genome shotgun (WGS) entry which is preliminary data.</text>
</comment>
<dbReference type="EMBL" id="BTGU01017134">
    <property type="protein sequence ID" value="GMN73633.1"/>
    <property type="molecule type" value="Genomic_DNA"/>
</dbReference>
<protein>
    <submittedName>
        <fullName evidence="2">Uncharacterized protein</fullName>
    </submittedName>
</protein>
<feature type="region of interest" description="Disordered" evidence="1">
    <location>
        <begin position="80"/>
        <end position="139"/>
    </location>
</feature>
<organism evidence="2 3">
    <name type="scientific">Ficus carica</name>
    <name type="common">Common fig</name>
    <dbReference type="NCBI Taxonomy" id="3494"/>
    <lineage>
        <taxon>Eukaryota</taxon>
        <taxon>Viridiplantae</taxon>
        <taxon>Streptophyta</taxon>
        <taxon>Embryophyta</taxon>
        <taxon>Tracheophyta</taxon>
        <taxon>Spermatophyta</taxon>
        <taxon>Magnoliopsida</taxon>
        <taxon>eudicotyledons</taxon>
        <taxon>Gunneridae</taxon>
        <taxon>Pentapetalae</taxon>
        <taxon>rosids</taxon>
        <taxon>fabids</taxon>
        <taxon>Rosales</taxon>
        <taxon>Moraceae</taxon>
        <taxon>Ficeae</taxon>
        <taxon>Ficus</taxon>
    </lineage>
</organism>
<name>A0AA88EGF5_FICCA</name>
<keyword evidence="3" id="KW-1185">Reference proteome</keyword>
<dbReference type="AlphaFoldDB" id="A0AA88EGF5"/>
<feature type="region of interest" description="Disordered" evidence="1">
    <location>
        <begin position="1"/>
        <end position="47"/>
    </location>
</feature>
<gene>
    <name evidence="2" type="ORF">TIFTF001_055366</name>
</gene>
<dbReference type="Proteomes" id="UP001187192">
    <property type="component" value="Unassembled WGS sequence"/>
</dbReference>
<feature type="non-terminal residue" evidence="2">
    <location>
        <position position="1"/>
    </location>
</feature>
<feature type="compositionally biased region" description="Basic and acidic residues" evidence="1">
    <location>
        <begin position="27"/>
        <end position="37"/>
    </location>
</feature>
<evidence type="ECO:0000313" key="3">
    <source>
        <dbReference type="Proteomes" id="UP001187192"/>
    </source>
</evidence>
<evidence type="ECO:0000313" key="2">
    <source>
        <dbReference type="EMBL" id="GMN73633.1"/>
    </source>
</evidence>
<reference evidence="2" key="1">
    <citation type="submission" date="2023-07" db="EMBL/GenBank/DDBJ databases">
        <title>draft genome sequence of fig (Ficus carica).</title>
        <authorList>
            <person name="Takahashi T."/>
            <person name="Nishimura K."/>
        </authorList>
    </citation>
    <scope>NUCLEOTIDE SEQUENCE</scope>
</reference>
<sequence length="139" mass="14986">AGDARCAGSGCARASDLARGRRSRPNFLDRPDRERSGRSGPVQTSEQKLLSGYSYLAGLDRLVRTGPVRPVRKTSEQFLLAGLDWPDHSRSGRSKKFGPDLRPRAQSTSARTARARTARITSAGPDQHDLDRSGSAGPA</sequence>
<evidence type="ECO:0000256" key="1">
    <source>
        <dbReference type="SAM" id="MobiDB-lite"/>
    </source>
</evidence>
<proteinExistence type="predicted"/>
<accession>A0AA88EGF5</accession>